<keyword evidence="2" id="KW-1185">Reference proteome</keyword>
<dbReference type="Proteomes" id="UP001058860">
    <property type="component" value="Chromosome"/>
</dbReference>
<protein>
    <submittedName>
        <fullName evidence="1">Uncharacterized protein</fullName>
    </submittedName>
</protein>
<dbReference type="EMBL" id="CP088295">
    <property type="protein sequence ID" value="UUY05426.1"/>
    <property type="molecule type" value="Genomic_DNA"/>
</dbReference>
<organism evidence="1 2">
    <name type="scientific">Svornostia abyssi</name>
    <dbReference type="NCBI Taxonomy" id="2898438"/>
    <lineage>
        <taxon>Bacteria</taxon>
        <taxon>Bacillati</taxon>
        <taxon>Actinomycetota</taxon>
        <taxon>Thermoleophilia</taxon>
        <taxon>Solirubrobacterales</taxon>
        <taxon>Baekduiaceae</taxon>
        <taxon>Svornostia</taxon>
    </lineage>
</organism>
<accession>A0ABY5PLB8</accession>
<reference evidence="2" key="1">
    <citation type="submission" date="2021-11" db="EMBL/GenBank/DDBJ databases">
        <title>Cultivation dependent microbiological survey of springs from the worlds oldest radium mine currently devoted to the extraction of radon-saturated water.</title>
        <authorList>
            <person name="Kapinusova G."/>
            <person name="Smrhova T."/>
            <person name="Strejcek M."/>
            <person name="Suman J."/>
            <person name="Jani K."/>
            <person name="Pajer P."/>
            <person name="Uhlik O."/>
        </authorList>
    </citation>
    <scope>NUCLEOTIDE SEQUENCE [LARGE SCALE GENOMIC DNA]</scope>
    <source>
        <strain evidence="2">J379</strain>
    </source>
</reference>
<evidence type="ECO:0000313" key="1">
    <source>
        <dbReference type="EMBL" id="UUY05426.1"/>
    </source>
</evidence>
<sequence length="202" mass="22116">MDLDALLPEFDVSDEVAVTVAASPEQTFAALMDVDLIELGRNRPLIGVLGALRMLPDLLSHVLHGEPVASPPERMRLLDTADQPAAEGGWTLLANEPGAAIALGLVGRFWRPVIEYRDVPAGEFTAFDEPGWAKTIYALNVAPLPGDRTLLRGIMRTATTDEHARRWFRRYWTFGVGPGAHMLVEGLLDDARSRAERVIVPA</sequence>
<proteinExistence type="predicted"/>
<gene>
    <name evidence="1" type="ORF">LRS13_07860</name>
</gene>
<evidence type="ECO:0000313" key="2">
    <source>
        <dbReference type="Proteomes" id="UP001058860"/>
    </source>
</evidence>
<dbReference type="RefSeq" id="WP_353865886.1">
    <property type="nucleotide sequence ID" value="NZ_CP088295.1"/>
</dbReference>
<name>A0ABY5PLB8_9ACTN</name>